<dbReference type="GO" id="GO:0000981">
    <property type="term" value="F:DNA-binding transcription factor activity, RNA polymerase II-specific"/>
    <property type="evidence" value="ECO:0007669"/>
    <property type="project" value="TreeGrafter"/>
</dbReference>
<dbReference type="InterPro" id="IPR050560">
    <property type="entry name" value="MYB_TF"/>
</dbReference>
<evidence type="ECO:0000259" key="5">
    <source>
        <dbReference type="PROSITE" id="PS51294"/>
    </source>
</evidence>
<evidence type="ECO:0000259" key="4">
    <source>
        <dbReference type="PROSITE" id="PS50090"/>
    </source>
</evidence>
<accession>A0A5C6P4T9</accession>
<sequence length="264" mass="30003">MSSRSRRSYRLGHERCNGRASRRTLQKPKWAKSKAQQRWQQIINEELIKGPWTAEEDQKVIDLVEKFGTKRWSLIAKHVHSRNGKQIRERWHNHLNPAVKKSSWTPEEDRVICQAQRMLGNRWADISKLLPGRTDNAIKNHWNSTLKRKVHDDGYLQALHLDSRPSSSSSSSSSSTVLGYRRCPPPHTPSVPLQDRNVSRYTCKPQGGHAHQACPVCIPASLPGSSCAPSLYSLKAPMKVRSVQMFPPRAAVLRSMVEVLAQQP</sequence>
<dbReference type="GO" id="GO:0005634">
    <property type="term" value="C:nucleus"/>
    <property type="evidence" value="ECO:0007669"/>
    <property type="project" value="UniProtKB-ARBA"/>
</dbReference>
<dbReference type="InterPro" id="IPR017930">
    <property type="entry name" value="Myb_dom"/>
</dbReference>
<proteinExistence type="predicted"/>
<evidence type="ECO:0000313" key="7">
    <source>
        <dbReference type="Proteomes" id="UP000324091"/>
    </source>
</evidence>
<dbReference type="CDD" id="cd00167">
    <property type="entry name" value="SANT"/>
    <property type="match status" value="2"/>
</dbReference>
<dbReference type="EMBL" id="RHFK02000007">
    <property type="protein sequence ID" value="TWW73147.1"/>
    <property type="molecule type" value="Genomic_DNA"/>
</dbReference>
<evidence type="ECO:0000256" key="3">
    <source>
        <dbReference type="SAM" id="MobiDB-lite"/>
    </source>
</evidence>
<dbReference type="InterPro" id="IPR001005">
    <property type="entry name" value="SANT/Myb"/>
</dbReference>
<dbReference type="Proteomes" id="UP000324091">
    <property type="component" value="Chromosome 15"/>
</dbReference>
<feature type="compositionally biased region" description="Basic residues" evidence="3">
    <location>
        <begin position="1"/>
        <end position="10"/>
    </location>
</feature>
<keyword evidence="2" id="KW-0238">DNA-binding</keyword>
<dbReference type="Pfam" id="PF13921">
    <property type="entry name" value="Myb_DNA-bind_6"/>
    <property type="match status" value="1"/>
</dbReference>
<keyword evidence="1" id="KW-0677">Repeat</keyword>
<evidence type="ECO:0000256" key="2">
    <source>
        <dbReference type="ARBA" id="ARBA00023125"/>
    </source>
</evidence>
<dbReference type="AlphaFoldDB" id="A0A5C6P4T9"/>
<dbReference type="Gene3D" id="1.10.10.60">
    <property type="entry name" value="Homeodomain-like"/>
    <property type="match status" value="2"/>
</dbReference>
<dbReference type="PANTHER" id="PTHR45614:SF30">
    <property type="entry name" value="MYB-RELATED PROTEIN B"/>
    <property type="match status" value="1"/>
</dbReference>
<dbReference type="GO" id="GO:0000978">
    <property type="term" value="F:RNA polymerase II cis-regulatory region sequence-specific DNA binding"/>
    <property type="evidence" value="ECO:0007669"/>
    <property type="project" value="TreeGrafter"/>
</dbReference>
<evidence type="ECO:0000256" key="1">
    <source>
        <dbReference type="ARBA" id="ARBA00022737"/>
    </source>
</evidence>
<dbReference type="GO" id="GO:0045944">
    <property type="term" value="P:positive regulation of transcription by RNA polymerase II"/>
    <property type="evidence" value="ECO:0007669"/>
    <property type="project" value="TreeGrafter"/>
</dbReference>
<feature type="domain" description="Myb-like" evidence="4">
    <location>
        <begin position="44"/>
        <end position="95"/>
    </location>
</feature>
<feature type="region of interest" description="Disordered" evidence="3">
    <location>
        <begin position="1"/>
        <end position="27"/>
    </location>
</feature>
<protein>
    <submittedName>
        <fullName evidence="6">Transcriptional activator</fullName>
    </submittedName>
</protein>
<dbReference type="InterPro" id="IPR009057">
    <property type="entry name" value="Homeodomain-like_sf"/>
</dbReference>
<dbReference type="PANTHER" id="PTHR45614">
    <property type="entry name" value="MYB PROTEIN-RELATED"/>
    <property type="match status" value="1"/>
</dbReference>
<dbReference type="PROSITE" id="PS51294">
    <property type="entry name" value="HTH_MYB"/>
    <property type="match status" value="2"/>
</dbReference>
<dbReference type="SUPFAM" id="SSF46689">
    <property type="entry name" value="Homeodomain-like"/>
    <property type="match status" value="1"/>
</dbReference>
<keyword evidence="7" id="KW-1185">Reference proteome</keyword>
<feature type="domain" description="HTH myb-type" evidence="5">
    <location>
        <begin position="44"/>
        <end position="99"/>
    </location>
</feature>
<dbReference type="PROSITE" id="PS50090">
    <property type="entry name" value="MYB_LIKE"/>
    <property type="match status" value="2"/>
</dbReference>
<comment type="caution">
    <text evidence="6">The sequence shown here is derived from an EMBL/GenBank/DDBJ whole genome shotgun (WGS) entry which is preliminary data.</text>
</comment>
<reference evidence="6 7" key="1">
    <citation type="submission" date="2019-04" db="EMBL/GenBank/DDBJ databases">
        <title>Chromosome genome assembly for Takifugu flavidus.</title>
        <authorList>
            <person name="Xiao S."/>
        </authorList>
    </citation>
    <scope>NUCLEOTIDE SEQUENCE [LARGE SCALE GENOMIC DNA]</scope>
    <source>
        <strain evidence="6">HTHZ2018</strain>
        <tissue evidence="6">Muscle</tissue>
    </source>
</reference>
<feature type="region of interest" description="Disordered" evidence="3">
    <location>
        <begin position="161"/>
        <end position="195"/>
    </location>
</feature>
<feature type="domain" description="HTH myb-type" evidence="5">
    <location>
        <begin position="100"/>
        <end position="150"/>
    </location>
</feature>
<evidence type="ECO:0000313" key="6">
    <source>
        <dbReference type="EMBL" id="TWW73147.1"/>
    </source>
</evidence>
<gene>
    <name evidence="6" type="ORF">D4764_15G0005410</name>
</gene>
<dbReference type="GO" id="GO:0000278">
    <property type="term" value="P:mitotic cell cycle"/>
    <property type="evidence" value="ECO:0007669"/>
    <property type="project" value="TreeGrafter"/>
</dbReference>
<feature type="domain" description="Myb-like" evidence="4">
    <location>
        <begin position="96"/>
        <end position="146"/>
    </location>
</feature>
<dbReference type="FunFam" id="1.10.10.60:FF:000010">
    <property type="entry name" value="Transcriptional activator Myb isoform A"/>
    <property type="match status" value="1"/>
</dbReference>
<organism evidence="6 7">
    <name type="scientific">Takifugu flavidus</name>
    <name type="common">sansaifugu</name>
    <dbReference type="NCBI Taxonomy" id="433684"/>
    <lineage>
        <taxon>Eukaryota</taxon>
        <taxon>Metazoa</taxon>
        <taxon>Chordata</taxon>
        <taxon>Craniata</taxon>
        <taxon>Vertebrata</taxon>
        <taxon>Euteleostomi</taxon>
        <taxon>Actinopterygii</taxon>
        <taxon>Neopterygii</taxon>
        <taxon>Teleostei</taxon>
        <taxon>Neoteleostei</taxon>
        <taxon>Acanthomorphata</taxon>
        <taxon>Eupercaria</taxon>
        <taxon>Tetraodontiformes</taxon>
        <taxon>Tetradontoidea</taxon>
        <taxon>Tetraodontidae</taxon>
        <taxon>Takifugu</taxon>
    </lineage>
</organism>
<dbReference type="SMART" id="SM00717">
    <property type="entry name" value="SANT"/>
    <property type="match status" value="2"/>
</dbReference>
<feature type="compositionally biased region" description="Low complexity" evidence="3">
    <location>
        <begin position="166"/>
        <end position="175"/>
    </location>
</feature>
<name>A0A5C6P4T9_9TELE</name>